<dbReference type="EMBL" id="BGZK01000044">
    <property type="protein sequence ID" value="GBP11017.1"/>
    <property type="molecule type" value="Genomic_DNA"/>
</dbReference>
<accession>A0A4C1TC73</accession>
<protein>
    <submittedName>
        <fullName evidence="2">Uncharacterized protein</fullName>
    </submittedName>
</protein>
<feature type="region of interest" description="Disordered" evidence="1">
    <location>
        <begin position="1"/>
        <end position="39"/>
    </location>
</feature>
<dbReference type="Proteomes" id="UP000299102">
    <property type="component" value="Unassembled WGS sequence"/>
</dbReference>
<name>A0A4C1TC73_EUMVA</name>
<evidence type="ECO:0000313" key="2">
    <source>
        <dbReference type="EMBL" id="GBP11017.1"/>
    </source>
</evidence>
<evidence type="ECO:0000313" key="3">
    <source>
        <dbReference type="Proteomes" id="UP000299102"/>
    </source>
</evidence>
<reference evidence="2 3" key="1">
    <citation type="journal article" date="2019" name="Commun. Biol.">
        <title>The bagworm genome reveals a unique fibroin gene that provides high tensile strength.</title>
        <authorList>
            <person name="Kono N."/>
            <person name="Nakamura H."/>
            <person name="Ohtoshi R."/>
            <person name="Tomita M."/>
            <person name="Numata K."/>
            <person name="Arakawa K."/>
        </authorList>
    </citation>
    <scope>NUCLEOTIDE SEQUENCE [LARGE SCALE GENOMIC DNA]</scope>
</reference>
<dbReference type="AlphaFoldDB" id="A0A4C1TC73"/>
<comment type="caution">
    <text evidence="2">The sequence shown here is derived from an EMBL/GenBank/DDBJ whole genome shotgun (WGS) entry which is preliminary data.</text>
</comment>
<gene>
    <name evidence="2" type="ORF">EVAR_79696_1</name>
</gene>
<proteinExistence type="predicted"/>
<sequence>MAPPRRTIMRQKQQQAFKRREEAEKPQLLPSPERSQRRRELRLSVHSYSILLDQADSYGQELHQPSLKLRLLDTQNRTLGCTALRPSQKHGAENLGYTEQDPWVIKGYAKGKRSDGRRCAFRGLHCDALNKKLKPERRAAAPAMRRRGRPVSCVGAIALYIRNRKTIVEIRKAADELFQLSEMDVKACNQAKETKNERETKEHTFPLYLLTHYSIYYLSRIQFLAKGCTNTGWLYTPVTPNPS</sequence>
<evidence type="ECO:0000256" key="1">
    <source>
        <dbReference type="SAM" id="MobiDB-lite"/>
    </source>
</evidence>
<keyword evidence="3" id="KW-1185">Reference proteome</keyword>
<organism evidence="2 3">
    <name type="scientific">Eumeta variegata</name>
    <name type="common">Bagworm moth</name>
    <name type="synonym">Eumeta japonica</name>
    <dbReference type="NCBI Taxonomy" id="151549"/>
    <lineage>
        <taxon>Eukaryota</taxon>
        <taxon>Metazoa</taxon>
        <taxon>Ecdysozoa</taxon>
        <taxon>Arthropoda</taxon>
        <taxon>Hexapoda</taxon>
        <taxon>Insecta</taxon>
        <taxon>Pterygota</taxon>
        <taxon>Neoptera</taxon>
        <taxon>Endopterygota</taxon>
        <taxon>Lepidoptera</taxon>
        <taxon>Glossata</taxon>
        <taxon>Ditrysia</taxon>
        <taxon>Tineoidea</taxon>
        <taxon>Psychidae</taxon>
        <taxon>Oiketicinae</taxon>
        <taxon>Eumeta</taxon>
    </lineage>
</organism>